<dbReference type="Proteomes" id="UP000689195">
    <property type="component" value="Unassembled WGS sequence"/>
</dbReference>
<protein>
    <recommendedName>
        <fullName evidence="4">Tryptophan synthase beta chain-like PALP domain-containing protein</fullName>
    </recommendedName>
</protein>
<proteinExistence type="predicted"/>
<evidence type="ECO:0000256" key="3">
    <source>
        <dbReference type="ARBA" id="ARBA00023239"/>
    </source>
</evidence>
<dbReference type="GO" id="GO:0009097">
    <property type="term" value="P:isoleucine biosynthetic process"/>
    <property type="evidence" value="ECO:0007669"/>
    <property type="project" value="TreeGrafter"/>
</dbReference>
<dbReference type="GO" id="GO:0003941">
    <property type="term" value="F:L-serine ammonia-lyase activity"/>
    <property type="evidence" value="ECO:0007669"/>
    <property type="project" value="TreeGrafter"/>
</dbReference>
<dbReference type="EMBL" id="CAJJDO010000086">
    <property type="protein sequence ID" value="CAD8186011.1"/>
    <property type="molecule type" value="Genomic_DNA"/>
</dbReference>
<keyword evidence="2" id="KW-0663">Pyridoxal phosphate</keyword>
<name>A0A8S1W9D2_9CILI</name>
<dbReference type="GO" id="GO:0006567">
    <property type="term" value="P:L-threonine catabolic process"/>
    <property type="evidence" value="ECO:0007669"/>
    <property type="project" value="TreeGrafter"/>
</dbReference>
<dbReference type="InterPro" id="IPR001926">
    <property type="entry name" value="TrpB-like_PALP"/>
</dbReference>
<feature type="domain" description="Tryptophan synthase beta chain-like PALP" evidence="4">
    <location>
        <begin position="53"/>
        <end position="112"/>
    </location>
</feature>
<keyword evidence="3" id="KW-0456">Lyase</keyword>
<evidence type="ECO:0000259" key="4">
    <source>
        <dbReference type="Pfam" id="PF00291"/>
    </source>
</evidence>
<dbReference type="GO" id="GO:0006565">
    <property type="term" value="P:L-serine catabolic process"/>
    <property type="evidence" value="ECO:0007669"/>
    <property type="project" value="TreeGrafter"/>
</dbReference>
<evidence type="ECO:0000313" key="6">
    <source>
        <dbReference type="Proteomes" id="UP000689195"/>
    </source>
</evidence>
<sequence length="360" mass="40729">MGCVQTRQYEKSTMITCEIKYLIPELVQSIKLAQQCLYSPESPITLTPIKPINGIYCKIESTLPSGSVKMRAIYNMLYRLQQKKRYRGDDELNLVICSSGNAATACIESLKLLKSDRKLNQKQEGIASEFVQDDTPTDPGLSVEIKDEQFQSKIKPYELIGKLIIFSKYVKEIHQTNDLPNVTIIHSELNKNEIEKEAITYSQEMGYDYLDLQNDFDVFGGYATIGFEIDQWQVLTNTNIDYIFVTLKSGALIAGIAFYLKYIAQNQTRIIGVMLNGTTRKDATLCQQIIEGFIDEILYVTVEEVERAQCELAKAEQIAEFNCAIAYAGCKKSQMKNSLVVLSGGNVAVKDLERLMKKYE</sequence>
<evidence type="ECO:0000256" key="2">
    <source>
        <dbReference type="ARBA" id="ARBA00022898"/>
    </source>
</evidence>
<dbReference type="PANTHER" id="PTHR48078">
    <property type="entry name" value="THREONINE DEHYDRATASE, MITOCHONDRIAL-RELATED"/>
    <property type="match status" value="1"/>
</dbReference>
<dbReference type="PANTHER" id="PTHR48078:SF6">
    <property type="entry name" value="L-THREONINE DEHYDRATASE CATABOLIC TDCB"/>
    <property type="match status" value="1"/>
</dbReference>
<dbReference type="Pfam" id="PF00291">
    <property type="entry name" value="PALP"/>
    <property type="match status" value="2"/>
</dbReference>
<gene>
    <name evidence="5" type="ORF">PPENT_87.1.T0860114</name>
</gene>
<keyword evidence="6" id="KW-1185">Reference proteome</keyword>
<accession>A0A8S1W9D2</accession>
<comment type="cofactor">
    <cofactor evidence="1">
        <name>pyridoxal 5'-phosphate</name>
        <dbReference type="ChEBI" id="CHEBI:597326"/>
    </cofactor>
</comment>
<dbReference type="AlphaFoldDB" id="A0A8S1W9D2"/>
<feature type="domain" description="Tryptophan synthase beta chain-like PALP" evidence="4">
    <location>
        <begin position="184"/>
        <end position="343"/>
    </location>
</feature>
<dbReference type="GO" id="GO:0004794">
    <property type="term" value="F:threonine deaminase activity"/>
    <property type="evidence" value="ECO:0007669"/>
    <property type="project" value="TreeGrafter"/>
</dbReference>
<organism evidence="5 6">
    <name type="scientific">Paramecium pentaurelia</name>
    <dbReference type="NCBI Taxonomy" id="43138"/>
    <lineage>
        <taxon>Eukaryota</taxon>
        <taxon>Sar</taxon>
        <taxon>Alveolata</taxon>
        <taxon>Ciliophora</taxon>
        <taxon>Intramacronucleata</taxon>
        <taxon>Oligohymenophorea</taxon>
        <taxon>Peniculida</taxon>
        <taxon>Parameciidae</taxon>
        <taxon>Paramecium</taxon>
    </lineage>
</organism>
<dbReference type="OrthoDB" id="4418812at2759"/>
<reference evidence="5" key="1">
    <citation type="submission" date="2021-01" db="EMBL/GenBank/DDBJ databases">
        <authorList>
            <consortium name="Genoscope - CEA"/>
            <person name="William W."/>
        </authorList>
    </citation>
    <scope>NUCLEOTIDE SEQUENCE</scope>
</reference>
<dbReference type="InterPro" id="IPR050147">
    <property type="entry name" value="Ser/Thr_Dehydratase"/>
</dbReference>
<evidence type="ECO:0000313" key="5">
    <source>
        <dbReference type="EMBL" id="CAD8186011.1"/>
    </source>
</evidence>
<evidence type="ECO:0000256" key="1">
    <source>
        <dbReference type="ARBA" id="ARBA00001933"/>
    </source>
</evidence>
<comment type="caution">
    <text evidence="5">The sequence shown here is derived from an EMBL/GenBank/DDBJ whole genome shotgun (WGS) entry which is preliminary data.</text>
</comment>